<feature type="transmembrane region" description="Helical" evidence="13">
    <location>
        <begin position="376"/>
        <end position="397"/>
    </location>
</feature>
<dbReference type="AlphaFoldDB" id="A0A9X1R9Q7"/>
<sequence length="632" mass="68533">MTASITQTETQEGPVTSGFWALTLGSIGVVFGDIGTSPLYAFHEAVRGAAHGAPVTRLMVLGVLSLILWALLIVVTAKYVLLLLRADNNGEGGTLSLMALGQRALGRRSWFLLALGVVGASMFIGDSMITPAISVLSAVDGLKLATPAFEHYVVPLTVLILVLLFAVQSKGTALVASAFGPVMVVWFACLAVLGVIHIADDPSVLAAINPYYALQFLLSHGTIGLVTLGAVFLAVTGGEALYADLGHFGRKPIQSAWMFFVLPSLLINYFGQGALVLSNPGAIEHSFYRMVPEHLVLPLVGLATAATVIASQAVITGAYSLVYQAVQLGLLPRFEVRYTSETHAGQIYLPRVNRLLLIGVMLLVLLFHTPSNLASAYGIAVSTTMVADGIMGFVVIWKLWNWKAATAAVVILPFVMVDITFFSANLLKLLEGAWVPLLFGAAMAGTIWTWRRGSGILIQKTRRIEVPLDDLIRSLEKRPPHVVKGTAVFLTSDPAFVPTALLHNLKHNKVLHEHNVILTIETGHTPRVDLSERFKMEKISEKFSKVRLRFGFMEQPNVPKALAIARKQGWQFDIMSTSFFVSRRSLKASAQSGMPLWQDHLFIALSRSANDATDYFQIPTGRVVEVGTQVTI</sequence>
<comment type="catalytic activity">
    <reaction evidence="13">
        <text>K(+)(in) + H(+)(in) = K(+)(out) + H(+)(out)</text>
        <dbReference type="Rhea" id="RHEA:28490"/>
        <dbReference type="ChEBI" id="CHEBI:15378"/>
        <dbReference type="ChEBI" id="CHEBI:29103"/>
    </reaction>
</comment>
<dbReference type="PANTHER" id="PTHR30540:SF79">
    <property type="entry name" value="LOW AFFINITY POTASSIUM TRANSPORT SYSTEM PROTEIN KUP"/>
    <property type="match status" value="1"/>
</dbReference>
<keyword evidence="10 13" id="KW-1133">Transmembrane helix</keyword>
<evidence type="ECO:0000256" key="10">
    <source>
        <dbReference type="ARBA" id="ARBA00022989"/>
    </source>
</evidence>
<keyword evidence="7 13" id="KW-0812">Transmembrane</keyword>
<feature type="transmembrane region" description="Helical" evidence="13">
    <location>
        <begin position="58"/>
        <end position="81"/>
    </location>
</feature>
<feature type="transmembrane region" description="Helical" evidence="13">
    <location>
        <begin position="110"/>
        <end position="129"/>
    </location>
</feature>
<evidence type="ECO:0000256" key="2">
    <source>
        <dbReference type="ARBA" id="ARBA00007019"/>
    </source>
</evidence>
<accession>A0A9X1R9Q7</accession>
<organism evidence="16 19">
    <name type="scientific">Bradyrhizobium zhengyangense</name>
    <dbReference type="NCBI Taxonomy" id="2911009"/>
    <lineage>
        <taxon>Bacteria</taxon>
        <taxon>Pseudomonadati</taxon>
        <taxon>Pseudomonadota</taxon>
        <taxon>Alphaproteobacteria</taxon>
        <taxon>Hyphomicrobiales</taxon>
        <taxon>Nitrobacteraceae</taxon>
        <taxon>Bradyrhizobium</taxon>
    </lineage>
</organism>
<evidence type="ECO:0000256" key="3">
    <source>
        <dbReference type="ARBA" id="ARBA00022448"/>
    </source>
</evidence>
<reference evidence="16" key="1">
    <citation type="submission" date="2022-01" db="EMBL/GenBank/DDBJ databases">
        <title>Genome sequnece data of strain Bradyrhizobium sp. nov.</title>
        <authorList>
            <person name="Zhang J."/>
        </authorList>
    </citation>
    <scope>NUCLEOTIDE SEQUENCE</scope>
    <source>
        <strain evidence="17">WYCCWR 12774</strain>
        <strain evidence="16">WYCCWR 13023</strain>
    </source>
</reference>
<evidence type="ECO:0000313" key="19">
    <source>
        <dbReference type="Proteomes" id="UP001139054"/>
    </source>
</evidence>
<comment type="function">
    <text evidence="13">Transport of potassium into the cell. Likely operates as a K(+):H(+) symporter.</text>
</comment>
<feature type="transmembrane region" description="Helical" evidence="13">
    <location>
        <begin position="352"/>
        <end position="370"/>
    </location>
</feature>
<feature type="domain" description="K+ potassium transporter C-terminal" evidence="15">
    <location>
        <begin position="484"/>
        <end position="632"/>
    </location>
</feature>
<feature type="transmembrane region" description="Helical" evidence="13">
    <location>
        <begin position="256"/>
        <end position="275"/>
    </location>
</feature>
<evidence type="ECO:0000256" key="9">
    <source>
        <dbReference type="ARBA" id="ARBA00022958"/>
    </source>
</evidence>
<comment type="subcellular location">
    <subcellularLocation>
        <location evidence="13">Cell membrane</location>
        <topology evidence="13">Multi-pass membrane protein</topology>
    </subcellularLocation>
    <subcellularLocation>
        <location evidence="1">Membrane</location>
        <topology evidence="1">Multi-pass membrane protein</topology>
    </subcellularLocation>
</comment>
<evidence type="ECO:0000259" key="15">
    <source>
        <dbReference type="Pfam" id="PF22776"/>
    </source>
</evidence>
<dbReference type="InterPro" id="IPR003855">
    <property type="entry name" value="K+_transporter"/>
</dbReference>
<evidence type="ECO:0000256" key="12">
    <source>
        <dbReference type="ARBA" id="ARBA00023136"/>
    </source>
</evidence>
<dbReference type="InterPro" id="IPR053951">
    <property type="entry name" value="K_trans_N"/>
</dbReference>
<evidence type="ECO:0000313" key="17">
    <source>
        <dbReference type="EMBL" id="MCG2666499.1"/>
    </source>
</evidence>
<evidence type="ECO:0000256" key="5">
    <source>
        <dbReference type="ARBA" id="ARBA00022519"/>
    </source>
</evidence>
<dbReference type="Pfam" id="PF02705">
    <property type="entry name" value="K_trans"/>
    <property type="match status" value="1"/>
</dbReference>
<gene>
    <name evidence="13" type="primary">kup</name>
    <name evidence="17" type="ORF">L6637_06040</name>
    <name evidence="16" type="ORF">L6654_09280</name>
</gene>
<feature type="transmembrane region" description="Helical" evidence="13">
    <location>
        <begin position="433"/>
        <end position="450"/>
    </location>
</feature>
<evidence type="ECO:0000256" key="11">
    <source>
        <dbReference type="ARBA" id="ARBA00023065"/>
    </source>
</evidence>
<keyword evidence="4 13" id="KW-1003">Cell membrane</keyword>
<evidence type="ECO:0000256" key="7">
    <source>
        <dbReference type="ARBA" id="ARBA00022692"/>
    </source>
</evidence>
<dbReference type="EMBL" id="JAKLUA010000001">
    <property type="protein sequence ID" value="MCG2666499.1"/>
    <property type="molecule type" value="Genomic_DNA"/>
</dbReference>
<keyword evidence="5" id="KW-0997">Cell inner membrane</keyword>
<keyword evidence="9 13" id="KW-0630">Potassium</keyword>
<dbReference type="InterPro" id="IPR023051">
    <property type="entry name" value="Kup"/>
</dbReference>
<keyword evidence="11 13" id="KW-0406">Ion transport</keyword>
<evidence type="ECO:0000259" key="14">
    <source>
        <dbReference type="Pfam" id="PF02705"/>
    </source>
</evidence>
<feature type="domain" description="K+ potassium transporter integral membrane" evidence="14">
    <location>
        <begin position="23"/>
        <end position="473"/>
    </location>
</feature>
<feature type="transmembrane region" description="Helical" evidence="13">
    <location>
        <begin position="404"/>
        <end position="427"/>
    </location>
</feature>
<dbReference type="PANTHER" id="PTHR30540">
    <property type="entry name" value="OSMOTIC STRESS POTASSIUM TRANSPORTER"/>
    <property type="match status" value="1"/>
</dbReference>
<evidence type="ECO:0000256" key="4">
    <source>
        <dbReference type="ARBA" id="ARBA00022475"/>
    </source>
</evidence>
<dbReference type="RefSeq" id="WP_237858740.1">
    <property type="nucleotide sequence ID" value="NZ_JAKLTY010000005.1"/>
</dbReference>
<dbReference type="GO" id="GO:0015293">
    <property type="term" value="F:symporter activity"/>
    <property type="evidence" value="ECO:0007669"/>
    <property type="project" value="UniProtKB-UniRule"/>
</dbReference>
<dbReference type="GO" id="GO:0015079">
    <property type="term" value="F:potassium ion transmembrane transporter activity"/>
    <property type="evidence" value="ECO:0007669"/>
    <property type="project" value="UniProtKB-UniRule"/>
</dbReference>
<dbReference type="HAMAP" id="MF_01522">
    <property type="entry name" value="Kup"/>
    <property type="match status" value="1"/>
</dbReference>
<evidence type="ECO:0000256" key="6">
    <source>
        <dbReference type="ARBA" id="ARBA00022538"/>
    </source>
</evidence>
<comment type="similarity">
    <text evidence="2 13">Belongs to the HAK/KUP transporter (TC 2.A.72) family.</text>
</comment>
<keyword evidence="6 13" id="KW-0633">Potassium transport</keyword>
<keyword evidence="12 13" id="KW-0472">Membrane</keyword>
<dbReference type="EMBL" id="JAKLTY010000005">
    <property type="protein sequence ID" value="MCG2626814.1"/>
    <property type="molecule type" value="Genomic_DNA"/>
</dbReference>
<dbReference type="Proteomes" id="UP001139012">
    <property type="component" value="Unassembled WGS sequence"/>
</dbReference>
<evidence type="ECO:0000313" key="16">
    <source>
        <dbReference type="EMBL" id="MCG2626814.1"/>
    </source>
</evidence>
<keyword evidence="18" id="KW-1185">Reference proteome</keyword>
<evidence type="ECO:0000256" key="13">
    <source>
        <dbReference type="HAMAP-Rule" id="MF_01522"/>
    </source>
</evidence>
<evidence type="ECO:0000256" key="8">
    <source>
        <dbReference type="ARBA" id="ARBA00022847"/>
    </source>
</evidence>
<protein>
    <recommendedName>
        <fullName evidence="13">Probable potassium transport system protein Kup</fullName>
    </recommendedName>
</protein>
<dbReference type="Proteomes" id="UP001139054">
    <property type="component" value="Unassembled WGS sequence"/>
</dbReference>
<dbReference type="InterPro" id="IPR053952">
    <property type="entry name" value="K_trans_C"/>
</dbReference>
<keyword evidence="8 13" id="KW-0769">Symport</keyword>
<keyword evidence="3 13" id="KW-0813">Transport</keyword>
<feature type="transmembrane region" description="Helical" evidence="13">
    <location>
        <begin position="295"/>
        <end position="323"/>
    </location>
</feature>
<name>A0A9X1R9Q7_9BRAD</name>
<feature type="transmembrane region" description="Helical" evidence="13">
    <location>
        <begin position="149"/>
        <end position="167"/>
    </location>
</feature>
<evidence type="ECO:0000256" key="1">
    <source>
        <dbReference type="ARBA" id="ARBA00004141"/>
    </source>
</evidence>
<dbReference type="GO" id="GO:0005886">
    <property type="term" value="C:plasma membrane"/>
    <property type="evidence" value="ECO:0007669"/>
    <property type="project" value="UniProtKB-SubCell"/>
</dbReference>
<evidence type="ECO:0000313" key="18">
    <source>
        <dbReference type="Proteomes" id="UP001139012"/>
    </source>
</evidence>
<dbReference type="Pfam" id="PF22776">
    <property type="entry name" value="K_trans_C"/>
    <property type="match status" value="1"/>
</dbReference>
<proteinExistence type="inferred from homology"/>
<feature type="transmembrane region" description="Helical" evidence="13">
    <location>
        <begin position="211"/>
        <end position="235"/>
    </location>
</feature>
<feature type="transmembrane region" description="Helical" evidence="13">
    <location>
        <begin position="174"/>
        <end position="199"/>
    </location>
</feature>
<comment type="caution">
    <text evidence="16">The sequence shown here is derived from an EMBL/GenBank/DDBJ whole genome shotgun (WGS) entry which is preliminary data.</text>
</comment>